<dbReference type="AlphaFoldDB" id="A0A3N4PN70"/>
<keyword evidence="1" id="KW-0732">Signal</keyword>
<organism evidence="3 4">
    <name type="scientific">Chitinophaga lutea</name>
    <dbReference type="NCBI Taxonomy" id="2488634"/>
    <lineage>
        <taxon>Bacteria</taxon>
        <taxon>Pseudomonadati</taxon>
        <taxon>Bacteroidota</taxon>
        <taxon>Chitinophagia</taxon>
        <taxon>Chitinophagales</taxon>
        <taxon>Chitinophagaceae</taxon>
        <taxon>Chitinophaga</taxon>
    </lineage>
</organism>
<gene>
    <name evidence="3" type="ORF">EGT74_21810</name>
</gene>
<dbReference type="PANTHER" id="PTHR34406:SF1">
    <property type="entry name" value="PROTEIN YCEI"/>
    <property type="match status" value="1"/>
</dbReference>
<evidence type="ECO:0000256" key="1">
    <source>
        <dbReference type="SAM" id="SignalP"/>
    </source>
</evidence>
<feature type="chain" id="PRO_5017961394" evidence="1">
    <location>
        <begin position="19"/>
        <end position="193"/>
    </location>
</feature>
<dbReference type="EMBL" id="RPDH01000002">
    <property type="protein sequence ID" value="RPE09616.1"/>
    <property type="molecule type" value="Genomic_DNA"/>
</dbReference>
<dbReference type="Gene3D" id="2.40.128.110">
    <property type="entry name" value="Lipid/polyisoprenoid-binding, YceI-like"/>
    <property type="match status" value="1"/>
</dbReference>
<reference evidence="3 4" key="1">
    <citation type="submission" date="2018-11" db="EMBL/GenBank/DDBJ databases">
        <title>Chitinophaga lutea sp.nov., isolate from arsenic contaminated soil.</title>
        <authorList>
            <person name="Zong Y."/>
        </authorList>
    </citation>
    <scope>NUCLEOTIDE SEQUENCE [LARGE SCALE GENOMIC DNA]</scope>
    <source>
        <strain evidence="3 4">ZY74</strain>
    </source>
</reference>
<sequence length="193" mass="21765">MIKLLYAVLLCSPVWAFAQTVTWKADRERSVVRFSVNHLVISKVDGVFKNFEGDMTSKGPDFSDATVSFTVDVFSINTGDAPRDNHLKSNDFFNAEKHPAMTFKSSSLTKVTNGKYLLTGDLTIRDVTKQVKFNVAYGGTTKDATGKQRATFKVNTYLNRFDYHLKWDKLTEAGGMVVDKMVNIELKLEFVQQ</sequence>
<evidence type="ECO:0000259" key="2">
    <source>
        <dbReference type="SMART" id="SM00867"/>
    </source>
</evidence>
<evidence type="ECO:0000313" key="3">
    <source>
        <dbReference type="EMBL" id="RPE09616.1"/>
    </source>
</evidence>
<name>A0A3N4PN70_9BACT</name>
<evidence type="ECO:0000313" key="4">
    <source>
        <dbReference type="Proteomes" id="UP000278351"/>
    </source>
</evidence>
<dbReference type="PANTHER" id="PTHR34406">
    <property type="entry name" value="PROTEIN YCEI"/>
    <property type="match status" value="1"/>
</dbReference>
<dbReference type="SMART" id="SM00867">
    <property type="entry name" value="YceI"/>
    <property type="match status" value="1"/>
</dbReference>
<dbReference type="InterPro" id="IPR007372">
    <property type="entry name" value="Lipid/polyisoprenoid-bd_YceI"/>
</dbReference>
<comment type="caution">
    <text evidence="3">The sequence shown here is derived from an EMBL/GenBank/DDBJ whole genome shotgun (WGS) entry which is preliminary data.</text>
</comment>
<dbReference type="SUPFAM" id="SSF101874">
    <property type="entry name" value="YceI-like"/>
    <property type="match status" value="1"/>
</dbReference>
<dbReference type="RefSeq" id="WP_123848608.1">
    <property type="nucleotide sequence ID" value="NZ_RPDH01000002.1"/>
</dbReference>
<feature type="signal peptide" evidence="1">
    <location>
        <begin position="1"/>
        <end position="18"/>
    </location>
</feature>
<proteinExistence type="predicted"/>
<feature type="domain" description="Lipid/polyisoprenoid-binding YceI-like" evidence="2">
    <location>
        <begin position="22"/>
        <end position="191"/>
    </location>
</feature>
<accession>A0A3N4PN70</accession>
<dbReference type="Pfam" id="PF04264">
    <property type="entry name" value="YceI"/>
    <property type="match status" value="1"/>
</dbReference>
<dbReference type="Proteomes" id="UP000278351">
    <property type="component" value="Unassembled WGS sequence"/>
</dbReference>
<dbReference type="OrthoDB" id="9811006at2"/>
<dbReference type="InterPro" id="IPR036761">
    <property type="entry name" value="TTHA0802/YceI-like_sf"/>
</dbReference>
<keyword evidence="4" id="KW-1185">Reference proteome</keyword>
<protein>
    <submittedName>
        <fullName evidence="3">Polyisoprenoid-binding protein</fullName>
    </submittedName>
</protein>